<evidence type="ECO:0000256" key="4">
    <source>
        <dbReference type="ARBA" id="ARBA00022692"/>
    </source>
</evidence>
<dbReference type="InterPro" id="IPR001173">
    <property type="entry name" value="Glyco_trans_2-like"/>
</dbReference>
<dbReference type="InterPro" id="IPR029044">
    <property type="entry name" value="Nucleotide-diphossugar_trans"/>
</dbReference>
<keyword evidence="6" id="KW-1133">Transmembrane helix</keyword>
<keyword evidence="10" id="KW-1185">Reference proteome</keyword>
<dbReference type="Proteomes" id="UP000010953">
    <property type="component" value="Unassembled WGS sequence"/>
</dbReference>
<evidence type="ECO:0000313" key="10">
    <source>
        <dbReference type="Proteomes" id="UP000010953"/>
    </source>
</evidence>
<dbReference type="PANTHER" id="PTHR48090">
    <property type="entry name" value="UNDECAPRENYL-PHOSPHATE 4-DEOXY-4-FORMAMIDO-L-ARABINOSE TRANSFERASE-RELATED"/>
    <property type="match status" value="1"/>
</dbReference>
<evidence type="ECO:0000256" key="2">
    <source>
        <dbReference type="ARBA" id="ARBA00022676"/>
    </source>
</evidence>
<accession>M7XVX3</accession>
<proteinExistence type="predicted"/>
<comment type="caution">
    <text evidence="9">The sequence shown here is derived from an EMBL/GenBank/DDBJ whole genome shotgun (WGS) entry which is preliminary data.</text>
</comment>
<keyword evidence="1" id="KW-1003">Cell membrane</keyword>
<dbReference type="InParanoid" id="M7XVX3"/>
<dbReference type="GO" id="GO:0005886">
    <property type="term" value="C:plasma membrane"/>
    <property type="evidence" value="ECO:0007669"/>
    <property type="project" value="TreeGrafter"/>
</dbReference>
<organism evidence="9 10">
    <name type="scientific">Mariniradius saccharolyticus AK6</name>
    <dbReference type="NCBI Taxonomy" id="1239962"/>
    <lineage>
        <taxon>Bacteria</taxon>
        <taxon>Pseudomonadati</taxon>
        <taxon>Bacteroidota</taxon>
        <taxon>Cytophagia</taxon>
        <taxon>Cytophagales</taxon>
        <taxon>Cyclobacteriaceae</taxon>
        <taxon>Mariniradius</taxon>
    </lineage>
</organism>
<keyword evidence="2" id="KW-0328">Glycosyltransferase</keyword>
<dbReference type="PANTHER" id="PTHR48090:SF3">
    <property type="entry name" value="UNDECAPRENYL-PHOSPHATE 4-DEOXY-4-FORMAMIDO-L-ARABINOSE TRANSFERASE"/>
    <property type="match status" value="1"/>
</dbReference>
<dbReference type="GO" id="GO:0099621">
    <property type="term" value="F:undecaprenyl-phosphate 4-deoxy-4-formamido-L-arabinose transferase activity"/>
    <property type="evidence" value="ECO:0007669"/>
    <property type="project" value="TreeGrafter"/>
</dbReference>
<evidence type="ECO:0000256" key="5">
    <source>
        <dbReference type="ARBA" id="ARBA00022985"/>
    </source>
</evidence>
<dbReference type="AlphaFoldDB" id="M7XVX3"/>
<evidence type="ECO:0000256" key="7">
    <source>
        <dbReference type="ARBA" id="ARBA00023136"/>
    </source>
</evidence>
<dbReference type="SUPFAM" id="SSF53448">
    <property type="entry name" value="Nucleotide-diphospho-sugar transferases"/>
    <property type="match status" value="1"/>
</dbReference>
<evidence type="ECO:0000313" key="9">
    <source>
        <dbReference type="EMBL" id="EMS32647.1"/>
    </source>
</evidence>
<reference evidence="9" key="1">
    <citation type="submission" date="2013-01" db="EMBL/GenBank/DDBJ databases">
        <title>Genome assembly of Mariniradius saccharolyticus AK6.</title>
        <authorList>
            <person name="Vaidya B."/>
            <person name="Khatri I."/>
            <person name="Tanuku N.R.S."/>
            <person name="Subramanian S."/>
            <person name="Pinnaka A."/>
        </authorList>
    </citation>
    <scope>NUCLEOTIDE SEQUENCE [LARGE SCALE GENOMIC DNA]</scope>
    <source>
        <strain evidence="9">AK6</strain>
    </source>
</reference>
<sequence>MYPTFVGYCPIDFEAMEAMTLIVPIFNEEANILRVWAQVDEYRKKSNLQIYTLFVDDGSTDSSLDLIREVCREDPCYGYLSFFQNRGLSAAIKAGVDHAQSRWVGYIDGDLQTSPLDLLKFETFLYFYDLVTGERRQRQDSYGKKLSSSFANWFRNLFLKDGISDTGCPLKVFDREFFLKIPYFNGFHRFFPALTQIYGGTVKVIPVQHFPRVEGKSKFNAWNRMIQPLLDMLLVWRLKKRRIHYAVKESKVAQLALIHE</sequence>
<keyword evidence="4" id="KW-0812">Transmembrane</keyword>
<gene>
    <name evidence="9" type="ORF">C943_01000</name>
</gene>
<keyword evidence="3 9" id="KW-0808">Transferase</keyword>
<feature type="domain" description="Glycosyltransferase 2-like" evidence="8">
    <location>
        <begin position="21"/>
        <end position="164"/>
    </location>
</feature>
<keyword evidence="5" id="KW-0448">Lipopolysaccharide biosynthesis</keyword>
<keyword evidence="7" id="KW-0472">Membrane</keyword>
<protein>
    <submittedName>
        <fullName evidence="9">Polymyxin resistance protein ArnC, glycosyl transferase</fullName>
    </submittedName>
</protein>
<evidence type="ECO:0000259" key="8">
    <source>
        <dbReference type="Pfam" id="PF00535"/>
    </source>
</evidence>
<dbReference type="eggNOG" id="COG1215">
    <property type="taxonomic scope" value="Bacteria"/>
</dbReference>
<evidence type="ECO:0000256" key="1">
    <source>
        <dbReference type="ARBA" id="ARBA00022475"/>
    </source>
</evidence>
<evidence type="ECO:0000256" key="6">
    <source>
        <dbReference type="ARBA" id="ARBA00022989"/>
    </source>
</evidence>
<dbReference type="Pfam" id="PF00535">
    <property type="entry name" value="Glycos_transf_2"/>
    <property type="match status" value="1"/>
</dbReference>
<evidence type="ECO:0000256" key="3">
    <source>
        <dbReference type="ARBA" id="ARBA00022679"/>
    </source>
</evidence>
<dbReference type="InterPro" id="IPR050256">
    <property type="entry name" value="Glycosyltransferase_2"/>
</dbReference>
<dbReference type="STRING" id="1239962.C943_01000"/>
<name>M7XVX3_9BACT</name>
<dbReference type="CDD" id="cd04179">
    <property type="entry name" value="DPM_DPG-synthase_like"/>
    <property type="match status" value="1"/>
</dbReference>
<dbReference type="GO" id="GO:0009103">
    <property type="term" value="P:lipopolysaccharide biosynthetic process"/>
    <property type="evidence" value="ECO:0007669"/>
    <property type="project" value="UniProtKB-KW"/>
</dbReference>
<dbReference type="EMBL" id="AMZY02000012">
    <property type="protein sequence ID" value="EMS32647.1"/>
    <property type="molecule type" value="Genomic_DNA"/>
</dbReference>
<dbReference type="Gene3D" id="3.90.550.10">
    <property type="entry name" value="Spore Coat Polysaccharide Biosynthesis Protein SpsA, Chain A"/>
    <property type="match status" value="1"/>
</dbReference>